<accession>J9G498</accession>
<evidence type="ECO:0000256" key="1">
    <source>
        <dbReference type="SAM" id="MobiDB-lite"/>
    </source>
</evidence>
<sequence>MANISLSQYRVSSPSADSSSMPLTAQPSIIKRVNLVLKRTSPPREIISCLIFCTTFIKMSVPIWGFAS</sequence>
<organism evidence="3">
    <name type="scientific">gut metagenome</name>
    <dbReference type="NCBI Taxonomy" id="749906"/>
    <lineage>
        <taxon>unclassified sequences</taxon>
        <taxon>metagenomes</taxon>
        <taxon>organismal metagenomes</taxon>
    </lineage>
</organism>
<keyword evidence="2" id="KW-1133">Transmembrane helix</keyword>
<keyword evidence="2" id="KW-0472">Membrane</keyword>
<name>J9G498_9ZZZZ</name>
<keyword evidence="2" id="KW-0812">Transmembrane</keyword>
<reference evidence="3" key="1">
    <citation type="journal article" date="2012" name="PLoS ONE">
        <title>Gene sets for utilization of primary and secondary nutrition supplies in the distal gut of endangered iberian lynx.</title>
        <authorList>
            <person name="Alcaide M."/>
            <person name="Messina E."/>
            <person name="Richter M."/>
            <person name="Bargiela R."/>
            <person name="Peplies J."/>
            <person name="Huws S.A."/>
            <person name="Newbold C.J."/>
            <person name="Golyshin P.N."/>
            <person name="Simon M.A."/>
            <person name="Lopez G."/>
            <person name="Yakimov M.M."/>
            <person name="Ferrer M."/>
        </authorList>
    </citation>
    <scope>NUCLEOTIDE SEQUENCE</scope>
</reference>
<evidence type="ECO:0000313" key="3">
    <source>
        <dbReference type="EMBL" id="EJX02027.1"/>
    </source>
</evidence>
<gene>
    <name evidence="3" type="ORF">EVA_09868</name>
</gene>
<feature type="compositionally biased region" description="Polar residues" evidence="1">
    <location>
        <begin position="1"/>
        <end position="11"/>
    </location>
</feature>
<feature type="transmembrane region" description="Helical" evidence="2">
    <location>
        <begin position="46"/>
        <end position="67"/>
    </location>
</feature>
<dbReference type="AlphaFoldDB" id="J9G498"/>
<comment type="caution">
    <text evidence="3">The sequence shown here is derived from an EMBL/GenBank/DDBJ whole genome shotgun (WGS) entry which is preliminary data.</text>
</comment>
<proteinExistence type="predicted"/>
<dbReference type="EMBL" id="AMCI01002716">
    <property type="protein sequence ID" value="EJX02027.1"/>
    <property type="molecule type" value="Genomic_DNA"/>
</dbReference>
<feature type="region of interest" description="Disordered" evidence="1">
    <location>
        <begin position="1"/>
        <end position="22"/>
    </location>
</feature>
<protein>
    <submittedName>
        <fullName evidence="3">Uncharacterized protein</fullName>
    </submittedName>
</protein>
<evidence type="ECO:0000256" key="2">
    <source>
        <dbReference type="SAM" id="Phobius"/>
    </source>
</evidence>